<dbReference type="InterPro" id="IPR003661">
    <property type="entry name" value="HisK_dim/P_dom"/>
</dbReference>
<dbReference type="CDD" id="cd00130">
    <property type="entry name" value="PAS"/>
    <property type="match status" value="1"/>
</dbReference>
<dbReference type="PROSITE" id="PS50113">
    <property type="entry name" value="PAC"/>
    <property type="match status" value="1"/>
</dbReference>
<dbReference type="Gene3D" id="3.30.450.20">
    <property type="entry name" value="PAS domain"/>
    <property type="match status" value="1"/>
</dbReference>
<dbReference type="SUPFAM" id="SSF47384">
    <property type="entry name" value="Homodimeric domain of signal transducing histidine kinase"/>
    <property type="match status" value="1"/>
</dbReference>
<name>A0A7T5VES1_9BACT</name>
<dbReference type="CDD" id="cd00082">
    <property type="entry name" value="HisKA"/>
    <property type="match status" value="1"/>
</dbReference>
<feature type="domain" description="PAS" evidence="9">
    <location>
        <begin position="357"/>
        <end position="415"/>
    </location>
</feature>
<keyword evidence="12" id="KW-1185">Reference proteome</keyword>
<dbReference type="PANTHER" id="PTHR43065:SF10">
    <property type="entry name" value="PEROXIDE STRESS-ACTIVATED HISTIDINE KINASE MAK3"/>
    <property type="match status" value="1"/>
</dbReference>
<evidence type="ECO:0000256" key="2">
    <source>
        <dbReference type="ARBA" id="ARBA00012438"/>
    </source>
</evidence>
<evidence type="ECO:0000259" key="9">
    <source>
        <dbReference type="PROSITE" id="PS50112"/>
    </source>
</evidence>
<dbReference type="InterPro" id="IPR013656">
    <property type="entry name" value="PAS_4"/>
</dbReference>
<dbReference type="GO" id="GO:0005524">
    <property type="term" value="F:ATP binding"/>
    <property type="evidence" value="ECO:0007669"/>
    <property type="project" value="UniProtKB-KW"/>
</dbReference>
<evidence type="ECO:0000313" key="12">
    <source>
        <dbReference type="Proteomes" id="UP000596092"/>
    </source>
</evidence>
<dbReference type="InterPro" id="IPR029016">
    <property type="entry name" value="GAF-like_dom_sf"/>
</dbReference>
<dbReference type="Gene3D" id="1.10.287.130">
    <property type="match status" value="1"/>
</dbReference>
<evidence type="ECO:0000256" key="7">
    <source>
        <dbReference type="ARBA" id="ARBA00022840"/>
    </source>
</evidence>
<dbReference type="InterPro" id="IPR035965">
    <property type="entry name" value="PAS-like_dom_sf"/>
</dbReference>
<evidence type="ECO:0000256" key="4">
    <source>
        <dbReference type="ARBA" id="ARBA00022679"/>
    </source>
</evidence>
<evidence type="ECO:0000256" key="1">
    <source>
        <dbReference type="ARBA" id="ARBA00000085"/>
    </source>
</evidence>
<dbReference type="PANTHER" id="PTHR43065">
    <property type="entry name" value="SENSOR HISTIDINE KINASE"/>
    <property type="match status" value="1"/>
</dbReference>
<organism evidence="11 12">
    <name type="scientific">Desulfobulbus oligotrophicus</name>
    <dbReference type="NCBI Taxonomy" id="1909699"/>
    <lineage>
        <taxon>Bacteria</taxon>
        <taxon>Pseudomonadati</taxon>
        <taxon>Thermodesulfobacteriota</taxon>
        <taxon>Desulfobulbia</taxon>
        <taxon>Desulfobulbales</taxon>
        <taxon>Desulfobulbaceae</taxon>
        <taxon>Desulfobulbus</taxon>
    </lineage>
</organism>
<dbReference type="Pfam" id="PF00512">
    <property type="entry name" value="HisKA"/>
    <property type="match status" value="1"/>
</dbReference>
<dbReference type="InterPro" id="IPR003018">
    <property type="entry name" value="GAF"/>
</dbReference>
<proteinExistence type="predicted"/>
<dbReference type="SMART" id="SM00388">
    <property type="entry name" value="HisKA"/>
    <property type="match status" value="1"/>
</dbReference>
<dbReference type="InterPro" id="IPR036097">
    <property type="entry name" value="HisK_dim/P_sf"/>
</dbReference>
<dbReference type="Proteomes" id="UP000596092">
    <property type="component" value="Chromosome"/>
</dbReference>
<feature type="domain" description="PAC" evidence="10">
    <location>
        <begin position="424"/>
        <end position="478"/>
    </location>
</feature>
<evidence type="ECO:0000256" key="8">
    <source>
        <dbReference type="ARBA" id="ARBA00023012"/>
    </source>
</evidence>
<accession>A0A7T5VES1</accession>
<gene>
    <name evidence="11" type="ORF">HP555_12035</name>
</gene>
<dbReference type="SMART" id="SM00091">
    <property type="entry name" value="PAS"/>
    <property type="match status" value="1"/>
</dbReference>
<evidence type="ECO:0000256" key="5">
    <source>
        <dbReference type="ARBA" id="ARBA00022741"/>
    </source>
</evidence>
<dbReference type="Pfam" id="PF08448">
    <property type="entry name" value="PAS_4"/>
    <property type="match status" value="1"/>
</dbReference>
<keyword evidence="8" id="KW-0902">Two-component regulatory system</keyword>
<keyword evidence="7" id="KW-0067">ATP-binding</keyword>
<dbReference type="SMART" id="SM00065">
    <property type="entry name" value="GAF"/>
    <property type="match status" value="2"/>
</dbReference>
<evidence type="ECO:0000256" key="6">
    <source>
        <dbReference type="ARBA" id="ARBA00022777"/>
    </source>
</evidence>
<dbReference type="InterPro" id="IPR000700">
    <property type="entry name" value="PAS-assoc_C"/>
</dbReference>
<dbReference type="GO" id="GO:0000155">
    <property type="term" value="F:phosphorelay sensor kinase activity"/>
    <property type="evidence" value="ECO:0007669"/>
    <property type="project" value="InterPro"/>
</dbReference>
<dbReference type="KEGG" id="dog:HP555_12035"/>
<dbReference type="SUPFAM" id="SSF55785">
    <property type="entry name" value="PYP-like sensor domain (PAS domain)"/>
    <property type="match status" value="1"/>
</dbReference>
<keyword evidence="3" id="KW-0597">Phosphoprotein</keyword>
<dbReference type="NCBIfam" id="TIGR00229">
    <property type="entry name" value="sensory_box"/>
    <property type="match status" value="1"/>
</dbReference>
<protein>
    <recommendedName>
        <fullName evidence="2">histidine kinase</fullName>
        <ecNumber evidence="2">2.7.13.3</ecNumber>
    </recommendedName>
</protein>
<dbReference type="AlphaFoldDB" id="A0A7T5VES1"/>
<keyword evidence="6" id="KW-0418">Kinase</keyword>
<dbReference type="RefSeq" id="WP_199262824.1">
    <property type="nucleotide sequence ID" value="NZ_CP054140.1"/>
</dbReference>
<dbReference type="SUPFAM" id="SSF55781">
    <property type="entry name" value="GAF domain-like"/>
    <property type="match status" value="2"/>
</dbReference>
<evidence type="ECO:0000256" key="3">
    <source>
        <dbReference type="ARBA" id="ARBA00022553"/>
    </source>
</evidence>
<reference evidence="11 12" key="1">
    <citation type="submission" date="2020-05" db="EMBL/GenBank/DDBJ databases">
        <title>Complete genome of Desulfobulbus oligotrophicus.</title>
        <authorList>
            <person name="Podar M."/>
        </authorList>
    </citation>
    <scope>NUCLEOTIDE SEQUENCE [LARGE SCALE GENOMIC DNA]</scope>
    <source>
        <strain evidence="11 12">Prop6</strain>
    </source>
</reference>
<evidence type="ECO:0000259" key="10">
    <source>
        <dbReference type="PROSITE" id="PS50113"/>
    </source>
</evidence>
<dbReference type="Pfam" id="PF13185">
    <property type="entry name" value="GAF_2"/>
    <property type="match status" value="2"/>
</dbReference>
<dbReference type="Gene3D" id="3.30.450.40">
    <property type="match status" value="2"/>
</dbReference>
<comment type="catalytic activity">
    <reaction evidence="1">
        <text>ATP + protein L-histidine = ADP + protein N-phospho-L-histidine.</text>
        <dbReference type="EC" id="2.7.13.3"/>
    </reaction>
</comment>
<dbReference type="PROSITE" id="PS50112">
    <property type="entry name" value="PAS"/>
    <property type="match status" value="1"/>
</dbReference>
<dbReference type="EC" id="2.7.13.3" evidence="2"/>
<dbReference type="InterPro" id="IPR000014">
    <property type="entry name" value="PAS"/>
</dbReference>
<keyword evidence="5" id="KW-0547">Nucleotide-binding</keyword>
<dbReference type="EMBL" id="CP054140">
    <property type="protein sequence ID" value="QQG66544.1"/>
    <property type="molecule type" value="Genomic_DNA"/>
</dbReference>
<sequence length="571" mass="63551">MQTGASQGASGGAVPGRDRQFLEVYQKVSRLISTTLDHQEVMDTIVRSLTELLIVDACTIRLLDHSTRTFVLGAAHGVSLEYLSREVIDTEETLTTVRSGTPVYNEDAAQESCPQFRQAAAQEGIKSILTVPVLYKEELIGIMRLLTRRTHQFTDAEIALAVGLSEQIGVAISHGRMFKEMEARLVFLNGIQEISTLVNFTLDIDHIFNVVVERAAVSMGAKGCTLRLINPESGLLELAASYGLSAAYLHRGEVSHERNIQVVLNGEPVAIYDVRRDPRIQYHQQMTTEGICSLLAVPVKVNGEVIGALRILSDRPRVFTDSAVRFAVTLAEVGGSAIRKARSYQKITRLMRQVQAHEEFLANIIDSLQHQLLVIDQSRRIVLANQVYLETVGKPEDEVLDRSYTELCDITSEDSPVEQVLQGREMRPFLQTSGEDQAQRWLERTAFPIHDDSGNILYVIEIIRDVTSEYLLAEERLQSGKLQAILALAGTVAHEVNSPLFAALGTAELLAEELQLPEEREELEVIVRNLKQIGELTSKMVSMTGFTDQDYAGERKILSLTQNSKDAEDRR</sequence>
<evidence type="ECO:0000313" key="11">
    <source>
        <dbReference type="EMBL" id="QQG66544.1"/>
    </source>
</evidence>
<keyword evidence="4" id="KW-0808">Transferase</keyword>